<gene>
    <name evidence="6" type="ORF">A8950_1548</name>
</gene>
<dbReference type="InterPro" id="IPR036388">
    <property type="entry name" value="WH-like_DNA-bd_sf"/>
</dbReference>
<dbReference type="InterPro" id="IPR000792">
    <property type="entry name" value="Tscrpt_reg_LuxR_C"/>
</dbReference>
<dbReference type="PROSITE" id="PS50110">
    <property type="entry name" value="RESPONSE_REGULATORY"/>
    <property type="match status" value="1"/>
</dbReference>
<evidence type="ECO:0000256" key="3">
    <source>
        <dbReference type="PROSITE-ProRule" id="PRU00169"/>
    </source>
</evidence>
<sequence>MGDMQVAGPDDTETQGAAGMVGPAAAAGLSFVVADDHPMVRDALALALAGAFPGARIAQAGSLAETQAALDAGGEVDLVILDLDMPGMLGLSGLAALRNAHPSVPVAIVSATTNPAAMRQAITMGAAGFIPKLAAADRFVEAVQAILAGAVWLPEDAHGETVADPDQDLARRAAQLTPQQHRVLSLMVEGKANKLIAYEMQISEPTVKAHVTEILRKLGVSSRTQAVILAQRLAPGPTPLAQTATAPD</sequence>
<evidence type="ECO:0000256" key="2">
    <source>
        <dbReference type="ARBA" id="ARBA00023125"/>
    </source>
</evidence>
<evidence type="ECO:0000259" key="4">
    <source>
        <dbReference type="PROSITE" id="PS50043"/>
    </source>
</evidence>
<organism evidence="6 7">
    <name type="scientific">Dongia mobilis</name>
    <dbReference type="NCBI Taxonomy" id="578943"/>
    <lineage>
        <taxon>Bacteria</taxon>
        <taxon>Pseudomonadati</taxon>
        <taxon>Pseudomonadota</taxon>
        <taxon>Alphaproteobacteria</taxon>
        <taxon>Rhodospirillales</taxon>
        <taxon>Dongiaceae</taxon>
        <taxon>Dongia</taxon>
    </lineage>
</organism>
<keyword evidence="2" id="KW-0238">DNA-binding</keyword>
<dbReference type="PRINTS" id="PR00038">
    <property type="entry name" value="HTHLUXR"/>
</dbReference>
<protein>
    <submittedName>
        <fullName evidence="6">LuxR family two component transcriptional regulator</fullName>
    </submittedName>
</protein>
<dbReference type="PANTHER" id="PTHR45566">
    <property type="entry name" value="HTH-TYPE TRANSCRIPTIONAL REGULATOR YHJB-RELATED"/>
    <property type="match status" value="1"/>
</dbReference>
<dbReference type="SMART" id="SM00421">
    <property type="entry name" value="HTH_LUXR"/>
    <property type="match status" value="1"/>
</dbReference>
<name>A0A4R6WW53_9PROT</name>
<dbReference type="InterPro" id="IPR001789">
    <property type="entry name" value="Sig_transdc_resp-reg_receiver"/>
</dbReference>
<dbReference type="InterPro" id="IPR016032">
    <property type="entry name" value="Sig_transdc_resp-reg_C-effctor"/>
</dbReference>
<comment type="caution">
    <text evidence="6">The sequence shown here is derived from an EMBL/GenBank/DDBJ whole genome shotgun (WGS) entry which is preliminary data.</text>
</comment>
<evidence type="ECO:0000256" key="1">
    <source>
        <dbReference type="ARBA" id="ARBA00022553"/>
    </source>
</evidence>
<evidence type="ECO:0000313" key="6">
    <source>
        <dbReference type="EMBL" id="TDQ83262.1"/>
    </source>
</evidence>
<accession>A0A4R6WW53</accession>
<dbReference type="Pfam" id="PF00072">
    <property type="entry name" value="Response_reg"/>
    <property type="match status" value="1"/>
</dbReference>
<dbReference type="InterPro" id="IPR051015">
    <property type="entry name" value="EvgA-like"/>
</dbReference>
<feature type="domain" description="Response regulatory" evidence="5">
    <location>
        <begin position="30"/>
        <end position="147"/>
    </location>
</feature>
<reference evidence="6 7" key="1">
    <citation type="submission" date="2019-03" db="EMBL/GenBank/DDBJ databases">
        <title>Genomic Encyclopedia of Type Strains, Phase III (KMG-III): the genomes of soil and plant-associated and newly described type strains.</title>
        <authorList>
            <person name="Whitman W."/>
        </authorList>
    </citation>
    <scope>NUCLEOTIDE SEQUENCE [LARGE SCALE GENOMIC DNA]</scope>
    <source>
        <strain evidence="6 7">CGMCC 1.7660</strain>
    </source>
</reference>
<dbReference type="SUPFAM" id="SSF52172">
    <property type="entry name" value="CheY-like"/>
    <property type="match status" value="1"/>
</dbReference>
<proteinExistence type="predicted"/>
<dbReference type="InterPro" id="IPR011006">
    <property type="entry name" value="CheY-like_superfamily"/>
</dbReference>
<dbReference type="AlphaFoldDB" id="A0A4R6WW53"/>
<dbReference type="PANTHER" id="PTHR45566:SF1">
    <property type="entry name" value="HTH-TYPE TRANSCRIPTIONAL REGULATOR YHJB-RELATED"/>
    <property type="match status" value="1"/>
</dbReference>
<dbReference type="EMBL" id="SNYW01000007">
    <property type="protein sequence ID" value="TDQ83262.1"/>
    <property type="molecule type" value="Genomic_DNA"/>
</dbReference>
<dbReference type="CDD" id="cd06170">
    <property type="entry name" value="LuxR_C_like"/>
    <property type="match status" value="1"/>
</dbReference>
<dbReference type="Proteomes" id="UP000295783">
    <property type="component" value="Unassembled WGS sequence"/>
</dbReference>
<keyword evidence="7" id="KW-1185">Reference proteome</keyword>
<dbReference type="SMART" id="SM00448">
    <property type="entry name" value="REC"/>
    <property type="match status" value="1"/>
</dbReference>
<dbReference type="InterPro" id="IPR058245">
    <property type="entry name" value="NreC/VraR/RcsB-like_REC"/>
</dbReference>
<dbReference type="GO" id="GO:0003677">
    <property type="term" value="F:DNA binding"/>
    <property type="evidence" value="ECO:0007669"/>
    <property type="project" value="UniProtKB-KW"/>
</dbReference>
<dbReference type="Gene3D" id="1.10.10.10">
    <property type="entry name" value="Winged helix-like DNA-binding domain superfamily/Winged helix DNA-binding domain"/>
    <property type="match status" value="1"/>
</dbReference>
<feature type="modified residue" description="4-aspartylphosphate" evidence="3">
    <location>
        <position position="82"/>
    </location>
</feature>
<dbReference type="Gene3D" id="3.40.50.2300">
    <property type="match status" value="1"/>
</dbReference>
<dbReference type="GO" id="GO:0000160">
    <property type="term" value="P:phosphorelay signal transduction system"/>
    <property type="evidence" value="ECO:0007669"/>
    <property type="project" value="InterPro"/>
</dbReference>
<dbReference type="GO" id="GO:0006355">
    <property type="term" value="P:regulation of DNA-templated transcription"/>
    <property type="evidence" value="ECO:0007669"/>
    <property type="project" value="InterPro"/>
</dbReference>
<dbReference type="PROSITE" id="PS50043">
    <property type="entry name" value="HTH_LUXR_2"/>
    <property type="match status" value="1"/>
</dbReference>
<keyword evidence="1 3" id="KW-0597">Phosphoprotein</keyword>
<feature type="domain" description="HTH luxR-type" evidence="4">
    <location>
        <begin position="169"/>
        <end position="234"/>
    </location>
</feature>
<evidence type="ECO:0000313" key="7">
    <source>
        <dbReference type="Proteomes" id="UP000295783"/>
    </source>
</evidence>
<dbReference type="CDD" id="cd17535">
    <property type="entry name" value="REC_NarL-like"/>
    <property type="match status" value="1"/>
</dbReference>
<dbReference type="Pfam" id="PF00196">
    <property type="entry name" value="GerE"/>
    <property type="match status" value="1"/>
</dbReference>
<evidence type="ECO:0000259" key="5">
    <source>
        <dbReference type="PROSITE" id="PS50110"/>
    </source>
</evidence>
<dbReference type="SUPFAM" id="SSF46894">
    <property type="entry name" value="C-terminal effector domain of the bipartite response regulators"/>
    <property type="match status" value="1"/>
</dbReference>